<evidence type="ECO:0000313" key="9">
    <source>
        <dbReference type="Proteomes" id="UP000039046"/>
    </source>
</evidence>
<keyword evidence="9" id="KW-1185">Reference proteome</keyword>
<feature type="compositionally biased region" description="Basic and acidic residues" evidence="7">
    <location>
        <begin position="140"/>
        <end position="149"/>
    </location>
</feature>
<reference evidence="8 9" key="1">
    <citation type="journal article" date="2015" name="Genome Announc.">
        <title>Draft Genome Sequence and Gene Annotation of the Entomopathogenic Fungus Verticillium hemipterigenum.</title>
        <authorList>
            <person name="Horn F."/>
            <person name="Habel A."/>
            <person name="Scharf D.H."/>
            <person name="Dworschak J."/>
            <person name="Brakhage A.A."/>
            <person name="Guthke R."/>
            <person name="Hertweck C."/>
            <person name="Linde J."/>
        </authorList>
    </citation>
    <scope>NUCLEOTIDE SEQUENCE [LARGE SCALE GENOMIC DNA]</scope>
</reference>
<keyword evidence="5 6" id="KW-0539">Nucleus</keyword>
<dbReference type="InterPro" id="IPR011082">
    <property type="entry name" value="Exosome-assoc_fac/DNA_repair"/>
</dbReference>
<dbReference type="HOGENOM" id="CLU_064339_3_1_1"/>
<dbReference type="AlphaFoldDB" id="A0A0A1T2B3"/>
<organism evidence="8 9">
    <name type="scientific">[Torrubiella] hemipterigena</name>
    <dbReference type="NCBI Taxonomy" id="1531966"/>
    <lineage>
        <taxon>Eukaryota</taxon>
        <taxon>Fungi</taxon>
        <taxon>Dikarya</taxon>
        <taxon>Ascomycota</taxon>
        <taxon>Pezizomycotina</taxon>
        <taxon>Sordariomycetes</taxon>
        <taxon>Hypocreomycetidae</taxon>
        <taxon>Hypocreales</taxon>
        <taxon>Clavicipitaceae</taxon>
        <taxon>Clavicipitaceae incertae sedis</taxon>
        <taxon>'Torrubiella' clade</taxon>
    </lineage>
</organism>
<protein>
    <recommendedName>
        <fullName evidence="6">Exosome complex protein</fullName>
    </recommendedName>
</protein>
<evidence type="ECO:0000256" key="6">
    <source>
        <dbReference type="RuleBase" id="RU368003"/>
    </source>
</evidence>
<feature type="compositionally biased region" description="Basic residues" evidence="7">
    <location>
        <begin position="162"/>
        <end position="176"/>
    </location>
</feature>
<comment type="function">
    <text evidence="6">Required for exosome-dependent processing of pre-rRNA and small nucleolar RNA (snRNA) precursors. Involved in processing of 35S pre-rRNA at the A0, A1 and A2 sites.</text>
</comment>
<evidence type="ECO:0000256" key="2">
    <source>
        <dbReference type="ARBA" id="ARBA00009154"/>
    </source>
</evidence>
<evidence type="ECO:0000313" key="8">
    <source>
        <dbReference type="EMBL" id="CEJ91316.1"/>
    </source>
</evidence>
<comment type="subcellular location">
    <subcellularLocation>
        <location evidence="1 6">Nucleus</location>
    </subcellularLocation>
</comment>
<dbReference type="PANTHER" id="PTHR15341">
    <property type="entry name" value="SUN-COR STEROID HORMONE RECEPTOR CO-REPRESSOR"/>
    <property type="match status" value="1"/>
</dbReference>
<evidence type="ECO:0000256" key="1">
    <source>
        <dbReference type="ARBA" id="ARBA00004123"/>
    </source>
</evidence>
<dbReference type="GO" id="GO:0010468">
    <property type="term" value="P:regulation of gene expression"/>
    <property type="evidence" value="ECO:0007669"/>
    <property type="project" value="TreeGrafter"/>
</dbReference>
<keyword evidence="4 6" id="KW-0694">RNA-binding</keyword>
<feature type="region of interest" description="Disordered" evidence="7">
    <location>
        <begin position="140"/>
        <end position="176"/>
    </location>
</feature>
<gene>
    <name evidence="8" type="ORF">VHEMI07036</name>
</gene>
<evidence type="ECO:0000256" key="7">
    <source>
        <dbReference type="SAM" id="MobiDB-lite"/>
    </source>
</evidence>
<keyword evidence="3 6" id="KW-0698">rRNA processing</keyword>
<dbReference type="PANTHER" id="PTHR15341:SF3">
    <property type="entry name" value="NUCLEAR NUCLEIC ACID-BINDING PROTEIN C1D"/>
    <property type="match status" value="1"/>
</dbReference>
<dbReference type="GO" id="GO:0003723">
    <property type="term" value="F:RNA binding"/>
    <property type="evidence" value="ECO:0007669"/>
    <property type="project" value="UniProtKB-UniRule"/>
</dbReference>
<dbReference type="GO" id="GO:0005730">
    <property type="term" value="C:nucleolus"/>
    <property type="evidence" value="ECO:0007669"/>
    <property type="project" value="TreeGrafter"/>
</dbReference>
<dbReference type="GO" id="GO:0000178">
    <property type="term" value="C:exosome (RNase complex)"/>
    <property type="evidence" value="ECO:0007669"/>
    <property type="project" value="TreeGrafter"/>
</dbReference>
<comment type="similarity">
    <text evidence="2 6">Belongs to the C1D family.</text>
</comment>
<dbReference type="EMBL" id="CDHN01000003">
    <property type="protein sequence ID" value="CEJ91316.1"/>
    <property type="molecule type" value="Genomic_DNA"/>
</dbReference>
<accession>A0A0A1T2B3</accession>
<dbReference type="GO" id="GO:0000460">
    <property type="term" value="P:maturation of 5.8S rRNA"/>
    <property type="evidence" value="ECO:0007669"/>
    <property type="project" value="TreeGrafter"/>
</dbReference>
<evidence type="ECO:0000256" key="5">
    <source>
        <dbReference type="ARBA" id="ARBA00023242"/>
    </source>
</evidence>
<dbReference type="Pfam" id="PF04000">
    <property type="entry name" value="Sas10_Utp3"/>
    <property type="match status" value="1"/>
</dbReference>
<name>A0A0A1T2B3_9HYPO</name>
<evidence type="ECO:0000256" key="3">
    <source>
        <dbReference type="ARBA" id="ARBA00022552"/>
    </source>
</evidence>
<dbReference type="STRING" id="1531966.A0A0A1T2B3"/>
<dbReference type="OrthoDB" id="1421013at2759"/>
<dbReference type="InterPro" id="IPR007146">
    <property type="entry name" value="Sas10/Utp3/C1D"/>
</dbReference>
<dbReference type="GO" id="GO:0003677">
    <property type="term" value="F:DNA binding"/>
    <property type="evidence" value="ECO:0007669"/>
    <property type="project" value="TreeGrafter"/>
</dbReference>
<proteinExistence type="inferred from homology"/>
<dbReference type="Proteomes" id="UP000039046">
    <property type="component" value="Unassembled WGS sequence"/>
</dbReference>
<evidence type="ECO:0000256" key="4">
    <source>
        <dbReference type="ARBA" id="ARBA00022884"/>
    </source>
</evidence>
<sequence>MSGVKDIVPDLERLDSQLDSLEDALQPLFDGLDDMSQLPLLDKAKLYSLTAYAIESLLFSALKLEGADAQNHAVYAELKRVQQYFGKIKAAEEPAGQRTTSVNQEAAARVLKADLSDNKLLSSRLAEKIAEEKAKALLRTFDSKKRSGDDTPSGSADEQGNKKQKQKHRGKSKSKK</sequence>